<sequence length="129" mass="14847">MARGFSAWRGLFLGLFFRKPEGGLEAEIGGESRKRLFRLETEERLAKKGITKALGGERIKHVWIRTVNGRSRKWRNAPMEQVLHRLCRYLAICARSNGRNSHKFGHATRHGRCGVRACSLHQVQAMKRH</sequence>
<reference evidence="1 2" key="1">
    <citation type="submission" date="2024-01" db="EMBL/GenBank/DDBJ databases">
        <title>The genomes of 5 underutilized Papilionoideae crops provide insights into root nodulation and disease resistanc.</title>
        <authorList>
            <person name="Jiang F."/>
        </authorList>
    </citation>
    <scope>NUCLEOTIDE SEQUENCE [LARGE SCALE GENOMIC DNA]</scope>
    <source>
        <strain evidence="1">LVBAO_FW01</strain>
        <tissue evidence="1">Leaves</tissue>
    </source>
</reference>
<dbReference type="AlphaFoldDB" id="A0AAN9M9A8"/>
<dbReference type="EMBL" id="JAYMYQ010000002">
    <property type="protein sequence ID" value="KAK7350174.1"/>
    <property type="molecule type" value="Genomic_DNA"/>
</dbReference>
<accession>A0AAN9M9A8</accession>
<gene>
    <name evidence="1" type="ORF">VNO77_08399</name>
</gene>
<evidence type="ECO:0000313" key="2">
    <source>
        <dbReference type="Proteomes" id="UP001367508"/>
    </source>
</evidence>
<dbReference type="Proteomes" id="UP001367508">
    <property type="component" value="Unassembled WGS sequence"/>
</dbReference>
<protein>
    <submittedName>
        <fullName evidence="1">Uncharacterized protein</fullName>
    </submittedName>
</protein>
<name>A0AAN9M9A8_CANGL</name>
<proteinExistence type="predicted"/>
<evidence type="ECO:0000313" key="1">
    <source>
        <dbReference type="EMBL" id="KAK7350174.1"/>
    </source>
</evidence>
<comment type="caution">
    <text evidence="1">The sequence shown here is derived from an EMBL/GenBank/DDBJ whole genome shotgun (WGS) entry which is preliminary data.</text>
</comment>
<organism evidence="1 2">
    <name type="scientific">Canavalia gladiata</name>
    <name type="common">Sword bean</name>
    <name type="synonym">Dolichos gladiatus</name>
    <dbReference type="NCBI Taxonomy" id="3824"/>
    <lineage>
        <taxon>Eukaryota</taxon>
        <taxon>Viridiplantae</taxon>
        <taxon>Streptophyta</taxon>
        <taxon>Embryophyta</taxon>
        <taxon>Tracheophyta</taxon>
        <taxon>Spermatophyta</taxon>
        <taxon>Magnoliopsida</taxon>
        <taxon>eudicotyledons</taxon>
        <taxon>Gunneridae</taxon>
        <taxon>Pentapetalae</taxon>
        <taxon>rosids</taxon>
        <taxon>fabids</taxon>
        <taxon>Fabales</taxon>
        <taxon>Fabaceae</taxon>
        <taxon>Papilionoideae</taxon>
        <taxon>50 kb inversion clade</taxon>
        <taxon>NPAAA clade</taxon>
        <taxon>indigoferoid/millettioid clade</taxon>
        <taxon>Phaseoleae</taxon>
        <taxon>Canavalia</taxon>
    </lineage>
</organism>
<keyword evidence="2" id="KW-1185">Reference proteome</keyword>